<dbReference type="InterPro" id="IPR008984">
    <property type="entry name" value="SMAD_FHA_dom_sf"/>
</dbReference>
<dbReference type="InterPro" id="IPR000253">
    <property type="entry name" value="FHA_dom"/>
</dbReference>
<dbReference type="Pfam" id="PF00498">
    <property type="entry name" value="FHA"/>
    <property type="match status" value="1"/>
</dbReference>
<dbReference type="PANTHER" id="PTHR23308">
    <property type="entry name" value="NUCLEAR INHIBITOR OF PROTEIN PHOSPHATASE-1"/>
    <property type="match status" value="1"/>
</dbReference>
<evidence type="ECO:0000313" key="2">
    <source>
        <dbReference type="EMBL" id="MEP1057070.1"/>
    </source>
</evidence>
<organism evidence="2 3">
    <name type="scientific">Stenomitos frigidus AS-A4</name>
    <dbReference type="NCBI Taxonomy" id="2933935"/>
    <lineage>
        <taxon>Bacteria</taxon>
        <taxon>Bacillati</taxon>
        <taxon>Cyanobacteriota</taxon>
        <taxon>Cyanophyceae</taxon>
        <taxon>Leptolyngbyales</taxon>
        <taxon>Leptolyngbyaceae</taxon>
        <taxon>Stenomitos</taxon>
    </lineage>
</organism>
<dbReference type="PROSITE" id="PS50006">
    <property type="entry name" value="FHA_DOMAIN"/>
    <property type="match status" value="1"/>
</dbReference>
<dbReference type="Gene3D" id="2.60.200.20">
    <property type="match status" value="1"/>
</dbReference>
<gene>
    <name evidence="2" type="ORF">NDI38_01385</name>
</gene>
<reference evidence="2 3" key="1">
    <citation type="submission" date="2022-04" db="EMBL/GenBank/DDBJ databases">
        <title>Positive selection, recombination, and allopatry shape intraspecific diversity of widespread and dominant cyanobacteria.</title>
        <authorList>
            <person name="Wei J."/>
            <person name="Shu W."/>
            <person name="Hu C."/>
        </authorList>
    </citation>
    <scope>NUCLEOTIDE SEQUENCE [LARGE SCALE GENOMIC DNA]</scope>
    <source>
        <strain evidence="2 3">AS-A4</strain>
    </source>
</reference>
<keyword evidence="3" id="KW-1185">Reference proteome</keyword>
<dbReference type="SUPFAM" id="SSF49879">
    <property type="entry name" value="SMAD/FHA domain"/>
    <property type="match status" value="1"/>
</dbReference>
<proteinExistence type="predicted"/>
<dbReference type="CDD" id="cd00060">
    <property type="entry name" value="FHA"/>
    <property type="match status" value="1"/>
</dbReference>
<sequence>MLNLKPSSDSDRRTLNFLEKNPSLSQCLLDDCGPNLSQVATIIEPVLNASSRCEVSSFYIQAVSTGRTAFLTTNLPDDRATQVTSVGASWLIGRNSTCAISIKSSSISRCHAVIGHCPDRGFYIMDVGSSNGTFLNGRRLPALEQRLLNDGDLVELSYTRFEFFISGVGVHKPICQETQVG</sequence>
<dbReference type="EMBL" id="JAMPLM010000001">
    <property type="protein sequence ID" value="MEP1057070.1"/>
    <property type="molecule type" value="Genomic_DNA"/>
</dbReference>
<accession>A0ABV0KCY6</accession>
<evidence type="ECO:0000259" key="1">
    <source>
        <dbReference type="PROSITE" id="PS50006"/>
    </source>
</evidence>
<dbReference type="RefSeq" id="WP_190453758.1">
    <property type="nucleotide sequence ID" value="NZ_JAMPLM010000001.1"/>
</dbReference>
<name>A0ABV0KCY6_9CYAN</name>
<dbReference type="SMART" id="SM00240">
    <property type="entry name" value="FHA"/>
    <property type="match status" value="1"/>
</dbReference>
<feature type="domain" description="FHA" evidence="1">
    <location>
        <begin position="90"/>
        <end position="140"/>
    </location>
</feature>
<evidence type="ECO:0000313" key="3">
    <source>
        <dbReference type="Proteomes" id="UP001476950"/>
    </source>
</evidence>
<protein>
    <submittedName>
        <fullName evidence="2">FHA domain-containing protein</fullName>
    </submittedName>
</protein>
<comment type="caution">
    <text evidence="2">The sequence shown here is derived from an EMBL/GenBank/DDBJ whole genome shotgun (WGS) entry which is preliminary data.</text>
</comment>
<dbReference type="Proteomes" id="UP001476950">
    <property type="component" value="Unassembled WGS sequence"/>
</dbReference>
<dbReference type="InterPro" id="IPR050923">
    <property type="entry name" value="Cell_Proc_Reg/RNA_Proc"/>
</dbReference>